<dbReference type="InterPro" id="IPR008972">
    <property type="entry name" value="Cupredoxin"/>
</dbReference>
<evidence type="ECO:0000313" key="6">
    <source>
        <dbReference type="EMBL" id="MEC0486113.1"/>
    </source>
</evidence>
<feature type="domain" description="Plastocyanin-like" evidence="3">
    <location>
        <begin position="383"/>
        <end position="508"/>
    </location>
</feature>
<evidence type="ECO:0000313" key="5">
    <source>
        <dbReference type="EMBL" id="KRT93656.1"/>
    </source>
</evidence>
<evidence type="ECO:0000259" key="4">
    <source>
        <dbReference type="Pfam" id="PF07732"/>
    </source>
</evidence>
<dbReference type="Gene3D" id="2.60.40.420">
    <property type="entry name" value="Cupredoxins - blue copper proteins"/>
    <property type="match status" value="3"/>
</dbReference>
<reference evidence="6 8" key="3">
    <citation type="submission" date="2023-03" db="EMBL/GenBank/DDBJ databases">
        <title>Agriculturally important microbes genome sequencing.</title>
        <authorList>
            <person name="Dunlap C."/>
        </authorList>
    </citation>
    <scope>NUCLEOTIDE SEQUENCE [LARGE SCALE GENOMIC DNA]</scope>
    <source>
        <strain evidence="6 8">CBP-3203</strain>
    </source>
</reference>
<dbReference type="AlphaFoldDB" id="A0A0J6HWB0"/>
<gene>
    <name evidence="5" type="ORF">AB447_217825</name>
    <name evidence="6" type="ORF">P8828_14995</name>
</gene>
<dbReference type="OrthoDB" id="9757546at2"/>
<proteinExistence type="inferred from homology"/>
<dbReference type="InterPro" id="IPR001117">
    <property type="entry name" value="Cu-oxidase_2nd"/>
</dbReference>
<dbReference type="Pfam" id="PF00394">
    <property type="entry name" value="Cu-oxidase"/>
    <property type="match status" value="1"/>
</dbReference>
<evidence type="ECO:0000313" key="7">
    <source>
        <dbReference type="Proteomes" id="UP000036168"/>
    </source>
</evidence>
<evidence type="ECO:0000259" key="2">
    <source>
        <dbReference type="Pfam" id="PF00394"/>
    </source>
</evidence>
<keyword evidence="8" id="KW-1185">Reference proteome</keyword>
<dbReference type="CDD" id="cd13868">
    <property type="entry name" value="CuRO_2_CotA_like"/>
    <property type="match status" value="1"/>
</dbReference>
<sequence>MKLEKFVDPLPIPKVIKPHTKSKTKTYYEVTMKEFYQKLHRDLEPTRLFGYNESYPGPTFEVKKNEKVAVKWLNKLPRYHFLPIDHTIHHDGHEEHEVKTVVHLHGGNTPADSDGYPEAWYTKNFKETGPFFEREVYEYPNHQDACALWYHDHAMAITRLNVYAGLVGLYFIRDKEEQSLNIPKGEYEIPLLIQDKSLNEDGSLFYPRQPENASRDLPNPSIVPGFCGDTILVNGKVWPYAEIEPRKYRFRVLNASNSRIFELYFDSDHAMYQIGTDGGLLQRPARVQSITIAPAERFDIIVDFSDAEGQTITLKNRIGCGGEEADPETDADIMQFRVTKPLKQKDTSKIPSILRKRPFIKKQKIDAIRKLTLGASQDQYGRPVLLLNNTRWSDPVTETPRRNSTEIWSIVNAGGAIHPIHLHLIQFFILDHRPFDTERFQQNGELIFTGPAVAPAANERGMKDTVKVPPGSVTRILATFSPYSGRYVWHCHILEHEDYDMMRPLEVTDFHTQ</sequence>
<dbReference type="InterPro" id="IPR045087">
    <property type="entry name" value="Cu-oxidase_fam"/>
</dbReference>
<dbReference type="Proteomes" id="UP001341297">
    <property type="component" value="Unassembled WGS sequence"/>
</dbReference>
<evidence type="ECO:0000256" key="1">
    <source>
        <dbReference type="ARBA" id="ARBA00010609"/>
    </source>
</evidence>
<evidence type="ECO:0000259" key="3">
    <source>
        <dbReference type="Pfam" id="PF07731"/>
    </source>
</evidence>
<feature type="domain" description="Plastocyanin-like" evidence="4">
    <location>
        <begin position="99"/>
        <end position="176"/>
    </location>
</feature>
<accession>A0A0J6HWB0</accession>
<dbReference type="EMBL" id="LECW02000020">
    <property type="protein sequence ID" value="KRT93656.1"/>
    <property type="molecule type" value="Genomic_DNA"/>
</dbReference>
<name>A0A0J6HWB0_9BACI</name>
<dbReference type="Pfam" id="PF07731">
    <property type="entry name" value="Cu-oxidase_2"/>
    <property type="match status" value="1"/>
</dbReference>
<dbReference type="PANTHER" id="PTHR48267">
    <property type="entry name" value="CUPREDOXIN SUPERFAMILY PROTEIN"/>
    <property type="match status" value="1"/>
</dbReference>
<feature type="domain" description="Plastocyanin-like" evidence="2">
    <location>
        <begin position="242"/>
        <end position="308"/>
    </location>
</feature>
<dbReference type="SUPFAM" id="SSF49503">
    <property type="entry name" value="Cupredoxins"/>
    <property type="match status" value="3"/>
</dbReference>
<protein>
    <submittedName>
        <fullName evidence="5 6">Copper oxidase</fullName>
    </submittedName>
</protein>
<reference evidence="5" key="2">
    <citation type="submission" date="2015-10" db="EMBL/GenBank/DDBJ databases">
        <authorList>
            <person name="Gilbert D.G."/>
        </authorList>
    </citation>
    <scope>NUCLEOTIDE SEQUENCE</scope>
    <source>
        <strain evidence="5">GO-13</strain>
    </source>
</reference>
<dbReference type="FunFam" id="2.60.40.420:FF:000087">
    <property type="entry name" value="Spore coat protein A"/>
    <property type="match status" value="1"/>
</dbReference>
<dbReference type="SMR" id="A0A0J6HWB0"/>
<organism evidence="5 7">
    <name type="scientific">Bacillus glycinifermentans</name>
    <dbReference type="NCBI Taxonomy" id="1664069"/>
    <lineage>
        <taxon>Bacteria</taxon>
        <taxon>Bacillati</taxon>
        <taxon>Bacillota</taxon>
        <taxon>Bacilli</taxon>
        <taxon>Bacillales</taxon>
        <taxon>Bacillaceae</taxon>
        <taxon>Bacillus</taxon>
    </lineage>
</organism>
<dbReference type="CDD" id="cd13891">
    <property type="entry name" value="CuRO_3_CotA_like"/>
    <property type="match status" value="1"/>
</dbReference>
<reference evidence="5 7" key="1">
    <citation type="journal article" date="2015" name="Int. J. Syst. Evol. Microbiol.">
        <title>Bacillus glycinifermentans sp. nov., isolated from fermented soybean paste.</title>
        <authorList>
            <person name="Kim S.J."/>
            <person name="Dunlap C.A."/>
            <person name="Kwon S.W."/>
            <person name="Rooney A.P."/>
        </authorList>
    </citation>
    <scope>NUCLEOTIDE SEQUENCE [LARGE SCALE GENOMIC DNA]</scope>
    <source>
        <strain evidence="5 7">GO-13</strain>
    </source>
</reference>
<dbReference type="GO" id="GO:0005507">
    <property type="term" value="F:copper ion binding"/>
    <property type="evidence" value="ECO:0007669"/>
    <property type="project" value="InterPro"/>
</dbReference>
<dbReference type="Pfam" id="PF07732">
    <property type="entry name" value="Cu-oxidase_3"/>
    <property type="match status" value="2"/>
</dbReference>
<dbReference type="GO" id="GO:0016491">
    <property type="term" value="F:oxidoreductase activity"/>
    <property type="evidence" value="ECO:0007669"/>
    <property type="project" value="InterPro"/>
</dbReference>
<dbReference type="CDD" id="cd13844">
    <property type="entry name" value="CuRO_1_BOD_CotA_like"/>
    <property type="match status" value="1"/>
</dbReference>
<dbReference type="Proteomes" id="UP000036168">
    <property type="component" value="Unassembled WGS sequence"/>
</dbReference>
<evidence type="ECO:0000313" key="8">
    <source>
        <dbReference type="Proteomes" id="UP001341297"/>
    </source>
</evidence>
<dbReference type="InterPro" id="IPR011706">
    <property type="entry name" value="Cu-oxidase_C"/>
</dbReference>
<dbReference type="PATRIC" id="fig|1664069.3.peg.3629"/>
<dbReference type="RefSeq" id="WP_048405830.1">
    <property type="nucleotide sequence ID" value="NZ_CP023481.1"/>
</dbReference>
<comment type="similarity">
    <text evidence="1">Belongs to the multicopper oxidase family.</text>
</comment>
<feature type="domain" description="Plastocyanin-like" evidence="4">
    <location>
        <begin position="45"/>
        <end position="79"/>
    </location>
</feature>
<comment type="caution">
    <text evidence="5">The sequence shown here is derived from an EMBL/GenBank/DDBJ whole genome shotgun (WGS) entry which is preliminary data.</text>
</comment>
<dbReference type="PANTHER" id="PTHR48267:SF1">
    <property type="entry name" value="BILIRUBIN OXIDASE"/>
    <property type="match status" value="1"/>
</dbReference>
<dbReference type="STRING" id="1664069.BGLY_0705"/>
<dbReference type="InterPro" id="IPR011707">
    <property type="entry name" value="Cu-oxidase-like_N"/>
</dbReference>
<dbReference type="EMBL" id="JARRTL010000014">
    <property type="protein sequence ID" value="MEC0486113.1"/>
    <property type="molecule type" value="Genomic_DNA"/>
</dbReference>